<proteinExistence type="predicted"/>
<dbReference type="RefSeq" id="WP_134524750.1">
    <property type="nucleotide sequence ID" value="NZ_SOHH01000098.1"/>
</dbReference>
<accession>A0A4R9AZ71</accession>
<comment type="caution">
    <text evidence="1">The sequence shown here is derived from an EMBL/GenBank/DDBJ whole genome shotgun (WGS) entry which is preliminary data.</text>
</comment>
<protein>
    <recommendedName>
        <fullName evidence="3">Type II toxin-antitoxin system Phd/YefM family antitoxin</fullName>
    </recommendedName>
</protein>
<dbReference type="OrthoDB" id="3378334at2"/>
<evidence type="ECO:0000313" key="2">
    <source>
        <dbReference type="Proteomes" id="UP000298313"/>
    </source>
</evidence>
<sequence>MGMSTATFTDLLRRPKEVLAHIDEGQVRITRRDGDDLVILRGHDLDVLENGVALSSRLIRAIGRNKGDVAAALTDLFAWTAEFTPGELRVYAAEIEQLLYAASELGTFERLLRAQQEWQETAFAYAMGMRPVEPIELPAGPIRVDRP</sequence>
<gene>
    <name evidence="1" type="ORF">E3T48_14520</name>
</gene>
<dbReference type="AlphaFoldDB" id="A0A4R9AZ71"/>
<keyword evidence="2" id="KW-1185">Reference proteome</keyword>
<organism evidence="1 2">
    <name type="scientific">Cryobacterium fucosi</name>
    <dbReference type="NCBI Taxonomy" id="1259157"/>
    <lineage>
        <taxon>Bacteria</taxon>
        <taxon>Bacillati</taxon>
        <taxon>Actinomycetota</taxon>
        <taxon>Actinomycetes</taxon>
        <taxon>Micrococcales</taxon>
        <taxon>Microbacteriaceae</taxon>
        <taxon>Cryobacterium</taxon>
    </lineage>
</organism>
<reference evidence="1 2" key="1">
    <citation type="submission" date="2019-03" db="EMBL/GenBank/DDBJ databases">
        <title>Genomics of glacier-inhabiting Cryobacterium strains.</title>
        <authorList>
            <person name="Liu Q."/>
            <person name="Xin Y.-H."/>
        </authorList>
    </citation>
    <scope>NUCLEOTIDE SEQUENCE [LARGE SCALE GENOMIC DNA]</scope>
    <source>
        <strain evidence="1 2">Hh4</strain>
    </source>
</reference>
<dbReference type="Proteomes" id="UP000298313">
    <property type="component" value="Unassembled WGS sequence"/>
</dbReference>
<name>A0A4R9AZ71_9MICO</name>
<evidence type="ECO:0008006" key="3">
    <source>
        <dbReference type="Google" id="ProtNLM"/>
    </source>
</evidence>
<evidence type="ECO:0000313" key="1">
    <source>
        <dbReference type="EMBL" id="TFD73275.1"/>
    </source>
</evidence>
<dbReference type="EMBL" id="SOHH01000098">
    <property type="protein sequence ID" value="TFD73275.1"/>
    <property type="molecule type" value="Genomic_DNA"/>
</dbReference>